<protein>
    <recommendedName>
        <fullName evidence="2">DUF4785 domain-containing protein</fullName>
    </recommendedName>
</protein>
<name>A0ABW1YQD1_9GAMM</name>
<comment type="caution">
    <text evidence="3">The sequence shown here is derived from an EMBL/GenBank/DDBJ whole genome shotgun (WGS) entry which is preliminary data.</text>
</comment>
<evidence type="ECO:0000313" key="4">
    <source>
        <dbReference type="Proteomes" id="UP001596425"/>
    </source>
</evidence>
<gene>
    <name evidence="3" type="ORF">ACFQBM_14920</name>
</gene>
<evidence type="ECO:0000259" key="2">
    <source>
        <dbReference type="Pfam" id="PF20943"/>
    </source>
</evidence>
<dbReference type="EMBL" id="JBHSVR010000001">
    <property type="protein sequence ID" value="MFC6634583.1"/>
    <property type="molecule type" value="Genomic_DNA"/>
</dbReference>
<evidence type="ECO:0000313" key="3">
    <source>
        <dbReference type="EMBL" id="MFC6634583.1"/>
    </source>
</evidence>
<proteinExistence type="predicted"/>
<organism evidence="3 4">
    <name type="scientific">Microbulbifer taiwanensis</name>
    <dbReference type="NCBI Taxonomy" id="986746"/>
    <lineage>
        <taxon>Bacteria</taxon>
        <taxon>Pseudomonadati</taxon>
        <taxon>Pseudomonadota</taxon>
        <taxon>Gammaproteobacteria</taxon>
        <taxon>Cellvibrionales</taxon>
        <taxon>Microbulbiferaceae</taxon>
        <taxon>Microbulbifer</taxon>
    </lineage>
</organism>
<dbReference type="Pfam" id="PF20943">
    <property type="entry name" value="DUF4785_3rd"/>
    <property type="match status" value="1"/>
</dbReference>
<reference evidence="4" key="1">
    <citation type="journal article" date="2019" name="Int. J. Syst. Evol. Microbiol.">
        <title>The Global Catalogue of Microorganisms (GCM) 10K type strain sequencing project: providing services to taxonomists for standard genome sequencing and annotation.</title>
        <authorList>
            <consortium name="The Broad Institute Genomics Platform"/>
            <consortium name="The Broad Institute Genome Sequencing Center for Infectious Disease"/>
            <person name="Wu L."/>
            <person name="Ma J."/>
        </authorList>
    </citation>
    <scope>NUCLEOTIDE SEQUENCE [LARGE SCALE GENOMIC DNA]</scope>
    <source>
        <strain evidence="4">CGMCC 1.13718</strain>
    </source>
</reference>
<feature type="domain" description="DUF4785" evidence="2">
    <location>
        <begin position="251"/>
        <end position="323"/>
    </location>
</feature>
<sequence>MSRGERRRYWRPALLLVGVLLVAFGSWQLRGGGKDGAATAAAVEAPSIEPKASLSPTSTASVAAAAVPVETPRVWQQLQARPVKTELHQSLLSDLARHHRYPPENRAIKNPAQDPISQTHGTDRRTTRGEDGAALTLWTDRKFYLRGDAVHVYAYLARAGEGRVAADFRALLVYDDRRIVAELDLEDGDGDRIYEAELEAGVHGGESLPAGIYKVVVDTDIGGLRDAVAFTLSEDIGRYTGALRDFVTAGGNLLVEAEVEVSRAARYYFRASLYNNPDTPIGSTQYAAELAPGRHWVPLEFYGLMIRDRGQDGPYLVKQLSLARVAVPMARGGVLEADYYTGRYRLEQFTDAPYRALAGE</sequence>
<accession>A0ABW1YQD1</accession>
<dbReference type="InterPro" id="IPR048295">
    <property type="entry name" value="DUF4785_C"/>
</dbReference>
<feature type="region of interest" description="Disordered" evidence="1">
    <location>
        <begin position="104"/>
        <end position="128"/>
    </location>
</feature>
<keyword evidence="4" id="KW-1185">Reference proteome</keyword>
<dbReference type="Proteomes" id="UP001596425">
    <property type="component" value="Unassembled WGS sequence"/>
</dbReference>
<dbReference type="RefSeq" id="WP_193194470.1">
    <property type="nucleotide sequence ID" value="NZ_JACZFR010000060.1"/>
</dbReference>
<evidence type="ECO:0000256" key="1">
    <source>
        <dbReference type="SAM" id="MobiDB-lite"/>
    </source>
</evidence>